<keyword evidence="3" id="KW-1185">Reference proteome</keyword>
<feature type="compositionally biased region" description="Polar residues" evidence="1">
    <location>
        <begin position="1"/>
        <end position="14"/>
    </location>
</feature>
<organism evidence="2 3">
    <name type="scientific">Synaphobranchus kaupii</name>
    <name type="common">Kaup's arrowtooth eel</name>
    <dbReference type="NCBI Taxonomy" id="118154"/>
    <lineage>
        <taxon>Eukaryota</taxon>
        <taxon>Metazoa</taxon>
        <taxon>Chordata</taxon>
        <taxon>Craniata</taxon>
        <taxon>Vertebrata</taxon>
        <taxon>Euteleostomi</taxon>
        <taxon>Actinopterygii</taxon>
        <taxon>Neopterygii</taxon>
        <taxon>Teleostei</taxon>
        <taxon>Anguilliformes</taxon>
        <taxon>Synaphobranchidae</taxon>
        <taxon>Synaphobranchus</taxon>
    </lineage>
</organism>
<evidence type="ECO:0000256" key="1">
    <source>
        <dbReference type="SAM" id="MobiDB-lite"/>
    </source>
</evidence>
<dbReference type="AlphaFoldDB" id="A0A9Q1G8R9"/>
<sequence length="73" mass="7612">MQSVGPSDSQNTSTEAEGEEEEEEEEEAVQEATRSFKGPGLGTGGLWVALFPRSGGGSFLPGSEHRSLPVGTC</sequence>
<comment type="caution">
    <text evidence="2">The sequence shown here is derived from an EMBL/GenBank/DDBJ whole genome shotgun (WGS) entry which is preliminary data.</text>
</comment>
<dbReference type="EMBL" id="JAINUF010000001">
    <property type="protein sequence ID" value="KAJ8379636.1"/>
    <property type="molecule type" value="Genomic_DNA"/>
</dbReference>
<protein>
    <submittedName>
        <fullName evidence="2">Uncharacterized protein</fullName>
    </submittedName>
</protein>
<proteinExistence type="predicted"/>
<reference evidence="2" key="1">
    <citation type="journal article" date="2023" name="Science">
        <title>Genome structures resolve the early diversification of teleost fishes.</title>
        <authorList>
            <person name="Parey E."/>
            <person name="Louis A."/>
            <person name="Montfort J."/>
            <person name="Bouchez O."/>
            <person name="Roques C."/>
            <person name="Iampietro C."/>
            <person name="Lluch J."/>
            <person name="Castinel A."/>
            <person name="Donnadieu C."/>
            <person name="Desvignes T."/>
            <person name="Floi Bucao C."/>
            <person name="Jouanno E."/>
            <person name="Wen M."/>
            <person name="Mejri S."/>
            <person name="Dirks R."/>
            <person name="Jansen H."/>
            <person name="Henkel C."/>
            <person name="Chen W.J."/>
            <person name="Zahm M."/>
            <person name="Cabau C."/>
            <person name="Klopp C."/>
            <person name="Thompson A.W."/>
            <person name="Robinson-Rechavi M."/>
            <person name="Braasch I."/>
            <person name="Lecointre G."/>
            <person name="Bobe J."/>
            <person name="Postlethwait J.H."/>
            <person name="Berthelot C."/>
            <person name="Roest Crollius H."/>
            <person name="Guiguen Y."/>
        </authorList>
    </citation>
    <scope>NUCLEOTIDE SEQUENCE</scope>
    <source>
        <strain evidence="2">WJC10195</strain>
    </source>
</reference>
<accession>A0A9Q1G8R9</accession>
<evidence type="ECO:0000313" key="3">
    <source>
        <dbReference type="Proteomes" id="UP001152622"/>
    </source>
</evidence>
<name>A0A9Q1G8R9_SYNKA</name>
<dbReference type="Proteomes" id="UP001152622">
    <property type="component" value="Chromosome 1"/>
</dbReference>
<evidence type="ECO:0000313" key="2">
    <source>
        <dbReference type="EMBL" id="KAJ8379636.1"/>
    </source>
</evidence>
<gene>
    <name evidence="2" type="ORF">SKAU_G00004140</name>
</gene>
<feature type="region of interest" description="Disordered" evidence="1">
    <location>
        <begin position="1"/>
        <end position="73"/>
    </location>
</feature>
<feature type="compositionally biased region" description="Acidic residues" evidence="1">
    <location>
        <begin position="16"/>
        <end position="29"/>
    </location>
</feature>